<dbReference type="InterPro" id="IPR003004">
    <property type="entry name" value="GspF/PilC"/>
</dbReference>
<evidence type="ECO:0000313" key="10">
    <source>
        <dbReference type="Proteomes" id="UP001436297"/>
    </source>
</evidence>
<reference evidence="9 10" key="1">
    <citation type="journal article" date="2024" name="Pathogens">
        <title>Staphylococcus hsinchuensis sp. nov., Isolated from Soymilk.</title>
        <authorList>
            <person name="Wang Y.T."/>
            <person name="Lin Y.C."/>
            <person name="Hsieh Y.H."/>
            <person name="Lin Y.T."/>
            <person name="Hamada M."/>
            <person name="Chen C.C."/>
            <person name="Liou J.S."/>
            <person name="Lee A.Y."/>
            <person name="Zhang W.L."/>
            <person name="Chen Y.T."/>
            <person name="Huang C.H."/>
        </authorList>
    </citation>
    <scope>NUCLEOTIDE SEQUENCE [LARGE SCALE GENOMIC DNA]</scope>
    <source>
        <strain evidence="9 10">H164</strain>
    </source>
</reference>
<keyword evidence="4 7" id="KW-0812">Transmembrane</keyword>
<keyword evidence="6 7" id="KW-0472">Membrane</keyword>
<dbReference type="Proteomes" id="UP001436297">
    <property type="component" value="Chromosome"/>
</dbReference>
<feature type="transmembrane region" description="Helical" evidence="7">
    <location>
        <begin position="320"/>
        <end position="343"/>
    </location>
</feature>
<proteinExistence type="inferred from homology"/>
<keyword evidence="10" id="KW-1185">Reference proteome</keyword>
<evidence type="ECO:0000256" key="2">
    <source>
        <dbReference type="ARBA" id="ARBA00005745"/>
    </source>
</evidence>
<dbReference type="PANTHER" id="PTHR30012:SF0">
    <property type="entry name" value="TYPE II SECRETION SYSTEM PROTEIN F-RELATED"/>
    <property type="match status" value="1"/>
</dbReference>
<name>A0ABZ3ECW9_9STAP</name>
<keyword evidence="3" id="KW-1003">Cell membrane</keyword>
<dbReference type="Pfam" id="PF00482">
    <property type="entry name" value="T2SSF"/>
    <property type="match status" value="1"/>
</dbReference>
<feature type="domain" description="Type II secretion system protein GspF" evidence="8">
    <location>
        <begin position="227"/>
        <end position="346"/>
    </location>
</feature>
<evidence type="ECO:0000313" key="9">
    <source>
        <dbReference type="EMBL" id="XAF70169.1"/>
    </source>
</evidence>
<comment type="subcellular location">
    <subcellularLocation>
        <location evidence="1">Cell membrane</location>
        <topology evidence="1">Multi-pass membrane protein</topology>
    </subcellularLocation>
</comment>
<protein>
    <submittedName>
        <fullName evidence="9">Competence type IV pilus assembly protein ComGB</fullName>
    </submittedName>
</protein>
<dbReference type="RefSeq" id="WP_251942891.1">
    <property type="nucleotide sequence ID" value="NZ_CP128355.1"/>
</dbReference>
<feature type="transmembrane region" description="Helical" evidence="7">
    <location>
        <begin position="164"/>
        <end position="194"/>
    </location>
</feature>
<evidence type="ECO:0000256" key="1">
    <source>
        <dbReference type="ARBA" id="ARBA00004651"/>
    </source>
</evidence>
<gene>
    <name evidence="9" type="primary">comGB</name>
    <name evidence="9" type="ORF">QQM35_08845</name>
</gene>
<dbReference type="PANTHER" id="PTHR30012">
    <property type="entry name" value="GENERAL SECRETION PATHWAY PROTEIN"/>
    <property type="match status" value="1"/>
</dbReference>
<keyword evidence="5 7" id="KW-1133">Transmembrane helix</keyword>
<dbReference type="PRINTS" id="PR00812">
    <property type="entry name" value="BCTERIALGSPF"/>
</dbReference>
<dbReference type="Gene3D" id="1.20.81.30">
    <property type="entry name" value="Type II secretion system (T2SS), domain F"/>
    <property type="match status" value="2"/>
</dbReference>
<evidence type="ECO:0000256" key="6">
    <source>
        <dbReference type="ARBA" id="ARBA00023136"/>
    </source>
</evidence>
<evidence type="ECO:0000256" key="5">
    <source>
        <dbReference type="ARBA" id="ARBA00022989"/>
    </source>
</evidence>
<sequence>MNQRLKDIYNFFRYRKLNDYEKIEILQRLRNLISHGFTLSEAFTFLLSNIKFCSPRLTENILNELKNGANCSDILKILNYPKTIVMLIYFSEMFSELTISLAHAEDYMLANYKAKKALYKNLQYPLVLLGLFLTMLVVLNQTIIPEFESLYQNMDVQVSNLQLYLSLFIMTLPRNLFLTFILLLILSLLLLLIFRKLSIYNKHRFLLFIPIIRQFFKLYKTYRLASEFSLFYKNGINLQKIVDIYSKQNDDPYLLFLANEIKFGTHQGQSLSEILINISCFDKDLITFIEEGEKKGKVDIELKLFSEMIMTRIERKLQTLIKFIQPCVFLLLAFLIVSLYLVIMLPMFDLMQTIK</sequence>
<dbReference type="NCBIfam" id="NF041012">
    <property type="entry name" value="T4P_ComGB"/>
    <property type="match status" value="1"/>
</dbReference>
<accession>A0ABZ3ECW9</accession>
<dbReference type="InterPro" id="IPR042094">
    <property type="entry name" value="T2SS_GspF_sf"/>
</dbReference>
<evidence type="ECO:0000256" key="3">
    <source>
        <dbReference type="ARBA" id="ARBA00022475"/>
    </source>
</evidence>
<dbReference type="InterPro" id="IPR018076">
    <property type="entry name" value="T2SS_GspF_dom"/>
</dbReference>
<dbReference type="InterPro" id="IPR047692">
    <property type="entry name" value="T4P_ComGB"/>
</dbReference>
<dbReference type="EMBL" id="CP128355">
    <property type="protein sequence ID" value="XAF70169.1"/>
    <property type="molecule type" value="Genomic_DNA"/>
</dbReference>
<evidence type="ECO:0000256" key="7">
    <source>
        <dbReference type="SAM" id="Phobius"/>
    </source>
</evidence>
<evidence type="ECO:0000259" key="8">
    <source>
        <dbReference type="Pfam" id="PF00482"/>
    </source>
</evidence>
<organism evidence="9 10">
    <name type="scientific">Staphylococcus hsinchuensis</name>
    <dbReference type="NCBI Taxonomy" id="3051183"/>
    <lineage>
        <taxon>Bacteria</taxon>
        <taxon>Bacillati</taxon>
        <taxon>Bacillota</taxon>
        <taxon>Bacilli</taxon>
        <taxon>Bacillales</taxon>
        <taxon>Staphylococcaceae</taxon>
        <taxon>Staphylococcus</taxon>
    </lineage>
</organism>
<feature type="transmembrane region" description="Helical" evidence="7">
    <location>
        <begin position="122"/>
        <end position="144"/>
    </location>
</feature>
<comment type="similarity">
    <text evidence="2">Belongs to the GSP F family.</text>
</comment>
<evidence type="ECO:0000256" key="4">
    <source>
        <dbReference type="ARBA" id="ARBA00022692"/>
    </source>
</evidence>